<feature type="transmembrane region" description="Helical" evidence="8">
    <location>
        <begin position="284"/>
        <end position="307"/>
    </location>
</feature>
<feature type="transmembrane region" description="Helical" evidence="8">
    <location>
        <begin position="313"/>
        <end position="332"/>
    </location>
</feature>
<name>A0ABS7HZA6_9MICO</name>
<proteinExistence type="inferred from homology"/>
<organism evidence="10 11">
    <name type="scientific">Microbacterium ureisolvens</name>
    <dbReference type="NCBI Taxonomy" id="2781186"/>
    <lineage>
        <taxon>Bacteria</taxon>
        <taxon>Bacillati</taxon>
        <taxon>Actinomycetota</taxon>
        <taxon>Actinomycetes</taxon>
        <taxon>Micrococcales</taxon>
        <taxon>Microbacteriaceae</taxon>
        <taxon>Microbacterium</taxon>
    </lineage>
</organism>
<dbReference type="Pfam" id="PF03176">
    <property type="entry name" value="MMPL"/>
    <property type="match status" value="2"/>
</dbReference>
<evidence type="ECO:0000256" key="2">
    <source>
        <dbReference type="ARBA" id="ARBA00010157"/>
    </source>
</evidence>
<dbReference type="Gene3D" id="1.20.1640.10">
    <property type="entry name" value="Multidrug efflux transporter AcrB transmembrane domain"/>
    <property type="match status" value="2"/>
</dbReference>
<feature type="domain" description="SSD" evidence="9">
    <location>
        <begin position="547"/>
        <end position="676"/>
    </location>
</feature>
<gene>
    <name evidence="10" type="ORF">JNB61_11515</name>
</gene>
<feature type="transmembrane region" description="Helical" evidence="8">
    <location>
        <begin position="618"/>
        <end position="644"/>
    </location>
</feature>
<keyword evidence="6 8" id="KW-0472">Membrane</keyword>
<feature type="transmembrane region" description="Helical" evidence="8">
    <location>
        <begin position="518"/>
        <end position="537"/>
    </location>
</feature>
<evidence type="ECO:0000313" key="10">
    <source>
        <dbReference type="EMBL" id="MBW9110403.1"/>
    </source>
</evidence>
<evidence type="ECO:0000256" key="5">
    <source>
        <dbReference type="ARBA" id="ARBA00022989"/>
    </source>
</evidence>
<dbReference type="InterPro" id="IPR050545">
    <property type="entry name" value="Mycobact_MmpL"/>
</dbReference>
<feature type="transmembrane region" description="Helical" evidence="8">
    <location>
        <begin position="373"/>
        <end position="397"/>
    </location>
</feature>
<feature type="transmembrane region" description="Helical" evidence="8">
    <location>
        <begin position="211"/>
        <end position="237"/>
    </location>
</feature>
<keyword evidence="11" id="KW-1185">Reference proteome</keyword>
<dbReference type="Proteomes" id="UP000777440">
    <property type="component" value="Unassembled WGS sequence"/>
</dbReference>
<evidence type="ECO:0000313" key="11">
    <source>
        <dbReference type="Proteomes" id="UP000777440"/>
    </source>
</evidence>
<keyword evidence="4 8" id="KW-0812">Transmembrane</keyword>
<evidence type="ECO:0000256" key="4">
    <source>
        <dbReference type="ARBA" id="ARBA00022692"/>
    </source>
</evidence>
<evidence type="ECO:0000256" key="8">
    <source>
        <dbReference type="SAM" id="Phobius"/>
    </source>
</evidence>
<feature type="region of interest" description="Disordered" evidence="7">
    <location>
        <begin position="688"/>
        <end position="717"/>
    </location>
</feature>
<keyword evidence="5 8" id="KW-1133">Transmembrane helix</keyword>
<evidence type="ECO:0000256" key="3">
    <source>
        <dbReference type="ARBA" id="ARBA00022475"/>
    </source>
</evidence>
<evidence type="ECO:0000256" key="1">
    <source>
        <dbReference type="ARBA" id="ARBA00004651"/>
    </source>
</evidence>
<sequence length="717" mass="73241">MKVRRGWTGLVNDVLSRLSGILTSRRGAWVSLVLGLLALVGLLAVFSRADIAAPGDAPVPESETAQVAALAQGFPRADDQALLVVASRDDGKALTTEEQGDLASLLPEIDAALGSTAVGPVVSDDGAAAVIQVTVSVGSGADAAAEAVEELRGFIADHPVDGVTVRVTGGAAFGVDVAAAFDGADFTLLLVTVLIVALLLVATYRSPVLWLVPLAVVALADQLASKATAALGAALVLPFDTGIVSVLVFGAGTNYALLLISRYREELNRSDDHRAALARAWRASIPAIAASNATVVISLLALLLAVVPGTRGLGLASALGLLIAFAAVVLVLPPALAVCGRGVFWPAVPRPGRPQPRPGLWRAVGSRVVARPVLPVVAGIIVLGVMATGLVGAQWGLSQAERFREPSESGIGLDVLSDHFVPGAAEPMVAISDADEAQAVAEAMARVPGVDRVARTAETQDGALVKYVVVGAAEPGSPEALQLVRDVRDAAHSASESALVGGPAGAALDAHEANVRDFLLIAPLVLAVTFIVLVLLLRAAVAPLLLLMLNALSAIGAIGAGAWLGRVLFGWEALDLQVPLLSFLFLVALGVDYTIFLVHRARTEAFARHTRPAMVTAVAATGGVITSAGVVLAGVFAALGLLPLVTLGQIGLIVGVGVLVDTLVVRTLVVPALFSLIGDRMWWPGRTPSGSASDGGGVHDREEGVSADVSALREPVG</sequence>
<comment type="subcellular location">
    <subcellularLocation>
        <location evidence="1">Cell membrane</location>
        <topology evidence="1">Multi-pass membrane protein</topology>
    </subcellularLocation>
</comment>
<keyword evidence="3" id="KW-1003">Cell membrane</keyword>
<feature type="domain" description="SSD" evidence="9">
    <location>
        <begin position="243"/>
        <end position="338"/>
    </location>
</feature>
<dbReference type="PANTHER" id="PTHR33406:SF6">
    <property type="entry name" value="MEMBRANE PROTEIN YDGH-RELATED"/>
    <property type="match status" value="1"/>
</dbReference>
<feature type="transmembrane region" description="Helical" evidence="8">
    <location>
        <begin position="544"/>
        <end position="564"/>
    </location>
</feature>
<evidence type="ECO:0000256" key="7">
    <source>
        <dbReference type="SAM" id="MobiDB-lite"/>
    </source>
</evidence>
<comment type="caution">
    <text evidence="10">The sequence shown here is derived from an EMBL/GenBank/DDBJ whole genome shotgun (WGS) entry which is preliminary data.</text>
</comment>
<feature type="transmembrane region" description="Helical" evidence="8">
    <location>
        <begin position="576"/>
        <end position="598"/>
    </location>
</feature>
<dbReference type="EMBL" id="JAEUAX010000005">
    <property type="protein sequence ID" value="MBW9110403.1"/>
    <property type="molecule type" value="Genomic_DNA"/>
</dbReference>
<comment type="similarity">
    <text evidence="2">Belongs to the resistance-nodulation-cell division (RND) (TC 2.A.6) family. MmpL subfamily.</text>
</comment>
<feature type="transmembrane region" description="Helical" evidence="8">
    <location>
        <begin position="27"/>
        <end position="46"/>
    </location>
</feature>
<dbReference type="PROSITE" id="PS50156">
    <property type="entry name" value="SSD"/>
    <property type="match status" value="2"/>
</dbReference>
<evidence type="ECO:0000256" key="6">
    <source>
        <dbReference type="ARBA" id="ARBA00023136"/>
    </source>
</evidence>
<dbReference type="PANTHER" id="PTHR33406">
    <property type="entry name" value="MEMBRANE PROTEIN MJ1562-RELATED"/>
    <property type="match status" value="1"/>
</dbReference>
<protein>
    <submittedName>
        <fullName evidence="10">MMPL family transporter</fullName>
    </submittedName>
</protein>
<accession>A0ABS7HZA6</accession>
<dbReference type="InterPro" id="IPR004869">
    <property type="entry name" value="MMPL_dom"/>
</dbReference>
<evidence type="ECO:0000259" key="9">
    <source>
        <dbReference type="PROSITE" id="PS50156"/>
    </source>
</evidence>
<dbReference type="SUPFAM" id="SSF82866">
    <property type="entry name" value="Multidrug efflux transporter AcrB transmembrane domain"/>
    <property type="match status" value="2"/>
</dbReference>
<feature type="transmembrane region" description="Helical" evidence="8">
    <location>
        <begin position="186"/>
        <end position="204"/>
    </location>
</feature>
<feature type="transmembrane region" description="Helical" evidence="8">
    <location>
        <begin position="243"/>
        <end position="263"/>
    </location>
</feature>
<feature type="transmembrane region" description="Helical" evidence="8">
    <location>
        <begin position="650"/>
        <end position="677"/>
    </location>
</feature>
<reference evidence="10 11" key="1">
    <citation type="journal article" date="2021" name="MBio">
        <title>Poor Competitiveness of Bradyrhizobium in Pigeon Pea Root Colonization in Indian Soils.</title>
        <authorList>
            <person name="Chalasani D."/>
            <person name="Basu A."/>
            <person name="Pullabhotla S.V.S.R.N."/>
            <person name="Jorrin B."/>
            <person name="Neal A.L."/>
            <person name="Poole P.S."/>
            <person name="Podile A.R."/>
            <person name="Tkacz A."/>
        </authorList>
    </citation>
    <scope>NUCLEOTIDE SEQUENCE [LARGE SCALE GENOMIC DNA]</scope>
    <source>
        <strain evidence="10 11">HU12</strain>
    </source>
</reference>
<dbReference type="InterPro" id="IPR000731">
    <property type="entry name" value="SSD"/>
</dbReference>